<protein>
    <recommendedName>
        <fullName evidence="4">DUF1634 domain-containing protein</fullName>
    </recommendedName>
</protein>
<feature type="transmembrane region" description="Helical" evidence="1">
    <location>
        <begin position="118"/>
        <end position="141"/>
    </location>
</feature>
<evidence type="ECO:0008006" key="4">
    <source>
        <dbReference type="Google" id="ProtNLM"/>
    </source>
</evidence>
<keyword evidence="1" id="KW-0472">Membrane</keyword>
<accession>A0A1M5FR37</accession>
<dbReference type="AlphaFoldDB" id="A0A1M5FR37"/>
<keyword evidence="1" id="KW-1133">Transmembrane helix</keyword>
<keyword evidence="3" id="KW-1185">Reference proteome</keyword>
<feature type="transmembrane region" description="Helical" evidence="1">
    <location>
        <begin position="20"/>
        <end position="44"/>
    </location>
</feature>
<sequence length="144" mass="15866">MTKTKATRESAKASPEQMLYADLLFYGCWIGIFLMIITYVIYLAGVLDPYIPLNKIPHLWRLSVDEFLHEANAPHGWGWALLLGKGDYLNFLGIALLGAMTIVGFVTLIPAYVRKKDWLFVGIVTLEVLALMLAASGILGAGGH</sequence>
<evidence type="ECO:0000313" key="3">
    <source>
        <dbReference type="Proteomes" id="UP000184076"/>
    </source>
</evidence>
<name>A0A1M5FR37_9BACT</name>
<dbReference type="RefSeq" id="WP_073040779.1">
    <property type="nucleotide sequence ID" value="NZ_FQVB01000032.1"/>
</dbReference>
<organism evidence="2 3">
    <name type="scientific">Desulfacinum infernum DSM 9756</name>
    <dbReference type="NCBI Taxonomy" id="1121391"/>
    <lineage>
        <taxon>Bacteria</taxon>
        <taxon>Pseudomonadati</taxon>
        <taxon>Thermodesulfobacteriota</taxon>
        <taxon>Syntrophobacteria</taxon>
        <taxon>Syntrophobacterales</taxon>
        <taxon>Syntrophobacteraceae</taxon>
        <taxon>Desulfacinum</taxon>
    </lineage>
</organism>
<feature type="transmembrane region" description="Helical" evidence="1">
    <location>
        <begin position="88"/>
        <end position="111"/>
    </location>
</feature>
<dbReference type="EMBL" id="FQVB01000032">
    <property type="protein sequence ID" value="SHF93632.1"/>
    <property type="molecule type" value="Genomic_DNA"/>
</dbReference>
<keyword evidence="1" id="KW-0812">Transmembrane</keyword>
<proteinExistence type="predicted"/>
<reference evidence="3" key="1">
    <citation type="submission" date="2016-11" db="EMBL/GenBank/DDBJ databases">
        <authorList>
            <person name="Varghese N."/>
            <person name="Submissions S."/>
        </authorList>
    </citation>
    <scope>NUCLEOTIDE SEQUENCE [LARGE SCALE GENOMIC DNA]</scope>
    <source>
        <strain evidence="3">DSM 9756</strain>
    </source>
</reference>
<evidence type="ECO:0000313" key="2">
    <source>
        <dbReference type="EMBL" id="SHF93632.1"/>
    </source>
</evidence>
<evidence type="ECO:0000256" key="1">
    <source>
        <dbReference type="SAM" id="Phobius"/>
    </source>
</evidence>
<dbReference type="OrthoDB" id="9791302at2"/>
<gene>
    <name evidence="2" type="ORF">SAMN02745206_02951</name>
</gene>
<dbReference type="Proteomes" id="UP000184076">
    <property type="component" value="Unassembled WGS sequence"/>
</dbReference>
<dbReference type="STRING" id="1121391.SAMN02745206_02951"/>